<dbReference type="VEuPathDB" id="FungiDB:SPRG_04747"/>
<proteinExistence type="predicted"/>
<dbReference type="InterPro" id="IPR000340">
    <property type="entry name" value="Dual-sp_phosphatase_cat-dom"/>
</dbReference>
<dbReference type="RefSeq" id="XP_012198543.1">
    <property type="nucleotide sequence ID" value="XM_012343153.1"/>
</dbReference>
<dbReference type="AlphaFoldDB" id="A0A067CWE5"/>
<dbReference type="InterPro" id="IPR050561">
    <property type="entry name" value="PTP"/>
</dbReference>
<dbReference type="STRING" id="695850.A0A067CWE5"/>
<dbReference type="InterPro" id="IPR000387">
    <property type="entry name" value="Tyr_Pase_dom"/>
</dbReference>
<reference evidence="3 4" key="1">
    <citation type="journal article" date="2013" name="PLoS Genet.">
        <title>Distinctive expansion of potential virulence genes in the genome of the oomycete fish pathogen Saprolegnia parasitica.</title>
        <authorList>
            <person name="Jiang R.H."/>
            <person name="de Bruijn I."/>
            <person name="Haas B.J."/>
            <person name="Belmonte R."/>
            <person name="Lobach L."/>
            <person name="Christie J."/>
            <person name="van den Ackerveken G."/>
            <person name="Bottin A."/>
            <person name="Bulone V."/>
            <person name="Diaz-Moreno S.M."/>
            <person name="Dumas B."/>
            <person name="Fan L."/>
            <person name="Gaulin E."/>
            <person name="Govers F."/>
            <person name="Grenville-Briggs L.J."/>
            <person name="Horner N.R."/>
            <person name="Levin J.Z."/>
            <person name="Mammella M."/>
            <person name="Meijer H.J."/>
            <person name="Morris P."/>
            <person name="Nusbaum C."/>
            <person name="Oome S."/>
            <person name="Phillips A.J."/>
            <person name="van Rooyen D."/>
            <person name="Rzeszutek E."/>
            <person name="Saraiva M."/>
            <person name="Secombes C.J."/>
            <person name="Seidl M.F."/>
            <person name="Snel B."/>
            <person name="Stassen J.H."/>
            <person name="Sykes S."/>
            <person name="Tripathy S."/>
            <person name="van den Berg H."/>
            <person name="Vega-Arreguin J.C."/>
            <person name="Wawra S."/>
            <person name="Young S.K."/>
            <person name="Zeng Q."/>
            <person name="Dieguez-Uribeondo J."/>
            <person name="Russ C."/>
            <person name="Tyler B.M."/>
            <person name="van West P."/>
        </authorList>
    </citation>
    <scope>NUCLEOTIDE SEQUENCE [LARGE SCALE GENOMIC DNA]</scope>
    <source>
        <strain evidence="3 4">CBS 223.65</strain>
    </source>
</reference>
<evidence type="ECO:0000313" key="4">
    <source>
        <dbReference type="Proteomes" id="UP000030745"/>
    </source>
</evidence>
<dbReference type="Pfam" id="PF00782">
    <property type="entry name" value="DSPc"/>
    <property type="match status" value="1"/>
</dbReference>
<dbReference type="PANTHER" id="PTHR23339">
    <property type="entry name" value="TYROSINE SPECIFIC PROTEIN PHOSPHATASE AND DUAL SPECIFICITY PROTEIN PHOSPHATASE"/>
    <property type="match status" value="1"/>
</dbReference>
<name>A0A067CWE5_SAPPC</name>
<feature type="region of interest" description="Disordered" evidence="1">
    <location>
        <begin position="335"/>
        <end position="354"/>
    </location>
</feature>
<dbReference type="GeneID" id="24127178"/>
<dbReference type="Proteomes" id="UP000030745">
    <property type="component" value="Unassembled WGS sequence"/>
</dbReference>
<dbReference type="KEGG" id="spar:SPRG_04747"/>
<organism evidence="3 4">
    <name type="scientific">Saprolegnia parasitica (strain CBS 223.65)</name>
    <dbReference type="NCBI Taxonomy" id="695850"/>
    <lineage>
        <taxon>Eukaryota</taxon>
        <taxon>Sar</taxon>
        <taxon>Stramenopiles</taxon>
        <taxon>Oomycota</taxon>
        <taxon>Saprolegniomycetes</taxon>
        <taxon>Saprolegniales</taxon>
        <taxon>Saprolegniaceae</taxon>
        <taxon>Saprolegnia</taxon>
    </lineage>
</organism>
<evidence type="ECO:0000256" key="1">
    <source>
        <dbReference type="SAM" id="MobiDB-lite"/>
    </source>
</evidence>
<dbReference type="PROSITE" id="PS50056">
    <property type="entry name" value="TYR_PHOSPHATASE_2"/>
    <property type="match status" value="1"/>
</dbReference>
<dbReference type="OrthoDB" id="68898at2759"/>
<gene>
    <name evidence="3" type="ORF">SPRG_04747</name>
</gene>
<feature type="domain" description="Tyrosine specific protein phosphatases" evidence="2">
    <location>
        <begin position="238"/>
        <end position="300"/>
    </location>
</feature>
<evidence type="ECO:0000313" key="3">
    <source>
        <dbReference type="EMBL" id="KDO30846.1"/>
    </source>
</evidence>
<dbReference type="SUPFAM" id="SSF52799">
    <property type="entry name" value="(Phosphotyrosine protein) phosphatases II"/>
    <property type="match status" value="2"/>
</dbReference>
<dbReference type="Gene3D" id="3.90.190.10">
    <property type="entry name" value="Protein tyrosine phosphatase superfamily"/>
    <property type="match status" value="2"/>
</dbReference>
<dbReference type="InterPro" id="IPR029021">
    <property type="entry name" value="Prot-tyrosine_phosphatase-like"/>
</dbReference>
<dbReference type="OMA" id="CEGESWD"/>
<dbReference type="InterPro" id="IPR020422">
    <property type="entry name" value="TYR_PHOSPHATASE_DUAL_dom"/>
</dbReference>
<sequence>MGTFRNPSLMLATAWSQRVHVCDRVVYVEWRQRPPASWWPLRRLVPYELQLPNSLSLSYVVRTAGAVDTASKALPRDHSLCISLMVDAQARRAMAICIIGAWRVLYHSATAAVAHAPFDHLHLPPDPFSSTPTFPLHALDWLRGLEKAASLGFVSASLDVDEYERCASAANGAITWSCKKLAVFQPSSPALSPYVPYFQKHNTRVVIALERPTCVDVVGVEQYLDMTCEGESWDSLFNRFLEAVESSHGTVAIHCSSGLHRSQTCVGGFLMRTYGFSARQAIAWIRLVRPGSLAPSHVHALEAWERVWSGKSPPEMESALTVHIGSMTLGTSLFAKDGGKTKKRRDSMKPLTPLESSDLVAPRSIVRIGSTPNRSRLRL</sequence>
<keyword evidence="4" id="KW-1185">Reference proteome</keyword>
<dbReference type="SMART" id="SM00195">
    <property type="entry name" value="DSPc"/>
    <property type="match status" value="1"/>
</dbReference>
<accession>A0A067CWE5</accession>
<dbReference type="EMBL" id="KK583200">
    <property type="protein sequence ID" value="KDO30846.1"/>
    <property type="molecule type" value="Genomic_DNA"/>
</dbReference>
<evidence type="ECO:0000259" key="2">
    <source>
        <dbReference type="PROSITE" id="PS50056"/>
    </source>
</evidence>
<protein>
    <recommendedName>
        <fullName evidence="2">Tyrosine specific protein phosphatases domain-containing protein</fullName>
    </recommendedName>
</protein>